<evidence type="ECO:0000313" key="2">
    <source>
        <dbReference type="EMBL" id="MCY1008786.1"/>
    </source>
</evidence>
<accession>A0A9X3IYR9</accession>
<organism evidence="2 3">
    <name type="scientific">Nannocystis pusilla</name>
    <dbReference type="NCBI Taxonomy" id="889268"/>
    <lineage>
        <taxon>Bacteria</taxon>
        <taxon>Pseudomonadati</taxon>
        <taxon>Myxococcota</taxon>
        <taxon>Polyangia</taxon>
        <taxon>Nannocystales</taxon>
        <taxon>Nannocystaceae</taxon>
        <taxon>Nannocystis</taxon>
    </lineage>
</organism>
<comment type="caution">
    <text evidence="2">The sequence shown here is derived from an EMBL/GenBank/DDBJ whole genome shotgun (WGS) entry which is preliminary data.</text>
</comment>
<dbReference type="AlphaFoldDB" id="A0A9X3IYR9"/>
<dbReference type="RefSeq" id="WP_267771398.1">
    <property type="nucleotide sequence ID" value="NZ_JAPNKE010000002.1"/>
</dbReference>
<keyword evidence="1" id="KW-0732">Signal</keyword>
<evidence type="ECO:0008006" key="4">
    <source>
        <dbReference type="Google" id="ProtNLM"/>
    </source>
</evidence>
<sequence>MRWAALLGLSIGLLPAPAGAEPPCPAWREGQAMSCFRGYVRADPAAFVLARDRPGAAIGGSIGAFRARGGFAVAFGGRVGYDMVDRRASGFDRTLHLSPELRLGAVNQRAFGYVLVRGGYSHRFEIPRPRPEFGGPADAYHYGLGVGIWGRVGQRLLVGAEGALDLVQFKGQGVAETLFLSLTFGSWL</sequence>
<proteinExistence type="predicted"/>
<feature type="signal peptide" evidence="1">
    <location>
        <begin position="1"/>
        <end position="20"/>
    </location>
</feature>
<feature type="chain" id="PRO_5040956538" description="Outer membrane protein beta-barrel domain-containing protein" evidence="1">
    <location>
        <begin position="21"/>
        <end position="188"/>
    </location>
</feature>
<dbReference type="Proteomes" id="UP001150924">
    <property type="component" value="Unassembled WGS sequence"/>
</dbReference>
<protein>
    <recommendedName>
        <fullName evidence="4">Outer membrane protein beta-barrel domain-containing protein</fullName>
    </recommendedName>
</protein>
<reference evidence="2" key="1">
    <citation type="submission" date="2022-11" db="EMBL/GenBank/DDBJ databases">
        <title>Minimal conservation of predation-associated metabolite biosynthetic gene clusters underscores biosynthetic potential of Myxococcota including descriptions for ten novel species: Archangium lansinium sp. nov., Myxococcus landrumus sp. nov., Nannocystis bai.</title>
        <authorList>
            <person name="Ahearne A."/>
            <person name="Stevens C."/>
            <person name="Phillips K."/>
        </authorList>
    </citation>
    <scope>NUCLEOTIDE SEQUENCE</scope>
    <source>
        <strain evidence="2">Na p29</strain>
    </source>
</reference>
<evidence type="ECO:0000313" key="3">
    <source>
        <dbReference type="Proteomes" id="UP001150924"/>
    </source>
</evidence>
<evidence type="ECO:0000256" key="1">
    <source>
        <dbReference type="SAM" id="SignalP"/>
    </source>
</evidence>
<name>A0A9X3IYR9_9BACT</name>
<gene>
    <name evidence="2" type="ORF">OV079_25160</name>
</gene>
<keyword evidence="3" id="KW-1185">Reference proteome</keyword>
<dbReference type="EMBL" id="JAPNKE010000002">
    <property type="protein sequence ID" value="MCY1008786.1"/>
    <property type="molecule type" value="Genomic_DNA"/>
</dbReference>